<gene>
    <name evidence="6" type="ORF">CLV47_10545</name>
</gene>
<dbReference type="Pfam" id="PF13549">
    <property type="entry name" value="ATP-grasp_5"/>
    <property type="match status" value="1"/>
</dbReference>
<dbReference type="SUPFAM" id="SSF56059">
    <property type="entry name" value="Glutathione synthetase ATP-binding domain-like"/>
    <property type="match status" value="1"/>
</dbReference>
<dbReference type="OrthoDB" id="190266at2"/>
<keyword evidence="2 4" id="KW-0547">Nucleotide-binding</keyword>
<reference evidence="6 7" key="1">
    <citation type="submission" date="2018-03" db="EMBL/GenBank/DDBJ databases">
        <title>Genomic Encyclopedia of Archaeal and Bacterial Type Strains, Phase II (KMG-II): from individual species to whole genera.</title>
        <authorList>
            <person name="Goeker M."/>
        </authorList>
    </citation>
    <scope>NUCLEOTIDE SEQUENCE [LARGE SCALE GENOMIC DNA]</scope>
    <source>
        <strain evidence="6 7">DSM 100065</strain>
    </source>
</reference>
<dbReference type="Gene3D" id="3.30.1490.20">
    <property type="entry name" value="ATP-grasp fold, A domain"/>
    <property type="match status" value="1"/>
</dbReference>
<dbReference type="Pfam" id="PF19045">
    <property type="entry name" value="Ligase_CoA_2"/>
    <property type="match status" value="1"/>
</dbReference>
<comment type="caution">
    <text evidence="6">The sequence shown here is derived from an EMBL/GenBank/DDBJ whole genome shotgun (WGS) entry which is preliminary data.</text>
</comment>
<dbReference type="Gene3D" id="3.40.50.720">
    <property type="entry name" value="NAD(P)-binding Rossmann-like Domain"/>
    <property type="match status" value="1"/>
</dbReference>
<dbReference type="InterPro" id="IPR043938">
    <property type="entry name" value="Ligase_CoA_dom"/>
</dbReference>
<dbReference type="EMBL" id="PVUE01000005">
    <property type="protein sequence ID" value="PRZ42427.1"/>
    <property type="molecule type" value="Genomic_DNA"/>
</dbReference>
<accession>A0A2T1A1Q9</accession>
<dbReference type="Proteomes" id="UP000237752">
    <property type="component" value="Unassembled WGS sequence"/>
</dbReference>
<protein>
    <submittedName>
        <fullName evidence="6">Acyl-CoA synthetase (NDP forming)</fullName>
    </submittedName>
</protein>
<proteinExistence type="predicted"/>
<dbReference type="GO" id="GO:0046872">
    <property type="term" value="F:metal ion binding"/>
    <property type="evidence" value="ECO:0007669"/>
    <property type="project" value="InterPro"/>
</dbReference>
<evidence type="ECO:0000256" key="2">
    <source>
        <dbReference type="ARBA" id="ARBA00022741"/>
    </source>
</evidence>
<dbReference type="Gene3D" id="3.40.50.261">
    <property type="entry name" value="Succinyl-CoA synthetase domains"/>
    <property type="match status" value="2"/>
</dbReference>
<dbReference type="SUPFAM" id="SSF51735">
    <property type="entry name" value="NAD(P)-binding Rossmann-fold domains"/>
    <property type="match status" value="1"/>
</dbReference>
<name>A0A2T1A1Q9_9ACTN</name>
<dbReference type="PANTHER" id="PTHR43334:SF1">
    <property type="entry name" value="3-HYDROXYPROPIONATE--COA LIGASE [ADP-FORMING]"/>
    <property type="match status" value="1"/>
</dbReference>
<dbReference type="InterPro" id="IPR016102">
    <property type="entry name" value="Succinyl-CoA_synth-like"/>
</dbReference>
<dbReference type="InterPro" id="IPR013815">
    <property type="entry name" value="ATP_grasp_subdomain_1"/>
</dbReference>
<dbReference type="Gene3D" id="3.30.470.20">
    <property type="entry name" value="ATP-grasp fold, B domain"/>
    <property type="match status" value="1"/>
</dbReference>
<evidence type="ECO:0000313" key="7">
    <source>
        <dbReference type="Proteomes" id="UP000237752"/>
    </source>
</evidence>
<dbReference type="RefSeq" id="WP_106348472.1">
    <property type="nucleotide sequence ID" value="NZ_PVUE01000005.1"/>
</dbReference>
<evidence type="ECO:0000256" key="4">
    <source>
        <dbReference type="PROSITE-ProRule" id="PRU00409"/>
    </source>
</evidence>
<sequence>MPQTRPVTSAEGDLLAALFHPRSIAIVGISGKEVSLTSRPLQYLLRSEFAGALYPVNPNYEELRGLKCYPSLASIGAPVDLVLSMVPAAGVVDVVRQAGEVAAKAVVVFASGFAEIGPDGAALQQELAEAARAANVRVLGPNCQGVINNETGLIGTFTGAADRPLPPPSGVAYVGQSGAIGGSVLDLSTEMGLGLTAWASTGNQADLSLVEVATALLDDDGVRVVLLYAEGITDGASFVALAAKAHSRGKRLVMLRSGRSSVGRKAAASHTGAMLGDDISLVLTAQAYGVILVDDVDELLAVGAALASTTPMVGRRVGIVTTSGGAGILAADHFELNGIGVPELAEVTQTALEIDVPDFGATSNPVDVTAQILNKPNGTAAFGEVCKTVARDESVDAVCVVLTMVTGERGARLADAVVEASRTAGKPVFVSWLAGREQTTEGRAVYREHGFPVFASVGDVARTIGHIAPTANDLGVRAVKSAREPEGNAGELRALTEACAAGDAESEDLLDALGIARPRSVLARNAAEAAQAAAEMGGQVVLKVHAPDLAHKSDVGGVVLGVAAEDSGVEYDRLMGIAAANGIDAAGVLVQEMIPTGVELIVGATSTGDGFPATVTVGIGGVTTEIYQDVISQIAPVTAEVARRMLEKLRGWPLLDGFRGAPVADIESAVDAIVAVGRLIEQFADRVIEFEINPLIVAPKGRGACAVDVLISATPA</sequence>
<evidence type="ECO:0000256" key="1">
    <source>
        <dbReference type="ARBA" id="ARBA00022598"/>
    </source>
</evidence>
<dbReference type="Pfam" id="PF13607">
    <property type="entry name" value="Succ_CoA_lig"/>
    <property type="match status" value="1"/>
</dbReference>
<evidence type="ECO:0000256" key="3">
    <source>
        <dbReference type="ARBA" id="ARBA00022840"/>
    </source>
</evidence>
<dbReference type="GO" id="GO:0043758">
    <property type="term" value="F:acetate-CoA ligase (ADP-forming) activity"/>
    <property type="evidence" value="ECO:0007669"/>
    <property type="project" value="InterPro"/>
</dbReference>
<dbReference type="SUPFAM" id="SSF52210">
    <property type="entry name" value="Succinyl-CoA synthetase domains"/>
    <property type="match status" value="2"/>
</dbReference>
<dbReference type="GO" id="GO:0005524">
    <property type="term" value="F:ATP binding"/>
    <property type="evidence" value="ECO:0007669"/>
    <property type="project" value="UniProtKB-UniRule"/>
</dbReference>
<dbReference type="InterPro" id="IPR003781">
    <property type="entry name" value="CoA-bd"/>
</dbReference>
<dbReference type="PANTHER" id="PTHR43334">
    <property type="entry name" value="ACETATE--COA LIGASE [ADP-FORMING]"/>
    <property type="match status" value="1"/>
</dbReference>
<dbReference type="InterPro" id="IPR011761">
    <property type="entry name" value="ATP-grasp"/>
</dbReference>
<dbReference type="AlphaFoldDB" id="A0A2T1A1Q9"/>
<organism evidence="6 7">
    <name type="scientific">Antricoccus suffuscus</name>
    <dbReference type="NCBI Taxonomy" id="1629062"/>
    <lineage>
        <taxon>Bacteria</taxon>
        <taxon>Bacillati</taxon>
        <taxon>Actinomycetota</taxon>
        <taxon>Actinomycetes</taxon>
        <taxon>Geodermatophilales</taxon>
        <taxon>Antricoccaceae</taxon>
        <taxon>Antricoccus</taxon>
    </lineage>
</organism>
<evidence type="ECO:0000259" key="5">
    <source>
        <dbReference type="PROSITE" id="PS50975"/>
    </source>
</evidence>
<keyword evidence="7" id="KW-1185">Reference proteome</keyword>
<keyword evidence="1" id="KW-0436">Ligase</keyword>
<dbReference type="Pfam" id="PF13380">
    <property type="entry name" value="CoA_binding_2"/>
    <property type="match status" value="1"/>
</dbReference>
<dbReference type="PROSITE" id="PS50975">
    <property type="entry name" value="ATP_GRASP"/>
    <property type="match status" value="1"/>
</dbReference>
<dbReference type="InterPro" id="IPR036291">
    <property type="entry name" value="NAD(P)-bd_dom_sf"/>
</dbReference>
<dbReference type="InterPro" id="IPR032875">
    <property type="entry name" value="Succ_CoA_lig_flav_dom"/>
</dbReference>
<feature type="domain" description="ATP-grasp" evidence="5">
    <location>
        <begin position="507"/>
        <end position="715"/>
    </location>
</feature>
<dbReference type="SMART" id="SM00881">
    <property type="entry name" value="CoA_binding"/>
    <property type="match status" value="1"/>
</dbReference>
<evidence type="ECO:0000313" key="6">
    <source>
        <dbReference type="EMBL" id="PRZ42427.1"/>
    </source>
</evidence>
<keyword evidence="3 4" id="KW-0067">ATP-binding</keyword>
<dbReference type="InterPro" id="IPR051538">
    <property type="entry name" value="Acyl-CoA_Synth/Transferase"/>
</dbReference>